<keyword evidence="2" id="KW-1185">Reference proteome</keyword>
<sequence length="54" mass="6807">MRHSKPQHFKTQLYSLQHQHQHPPFLNDRRRRICLRHGRKDRLFQPAEYRTLVF</sequence>
<protein>
    <submittedName>
        <fullName evidence="1">Uncharacterized protein</fullName>
    </submittedName>
</protein>
<reference evidence="1" key="1">
    <citation type="journal article" date="2020" name="Stud. Mycol.">
        <title>101 Dothideomycetes genomes: a test case for predicting lifestyles and emergence of pathogens.</title>
        <authorList>
            <person name="Haridas S."/>
            <person name="Albert R."/>
            <person name="Binder M."/>
            <person name="Bloem J."/>
            <person name="Labutti K."/>
            <person name="Salamov A."/>
            <person name="Andreopoulos B."/>
            <person name="Baker S."/>
            <person name="Barry K."/>
            <person name="Bills G."/>
            <person name="Bluhm B."/>
            <person name="Cannon C."/>
            <person name="Castanera R."/>
            <person name="Culley D."/>
            <person name="Daum C."/>
            <person name="Ezra D."/>
            <person name="Gonzalez J."/>
            <person name="Henrissat B."/>
            <person name="Kuo A."/>
            <person name="Liang C."/>
            <person name="Lipzen A."/>
            <person name="Lutzoni F."/>
            <person name="Magnuson J."/>
            <person name="Mondo S."/>
            <person name="Nolan M."/>
            <person name="Ohm R."/>
            <person name="Pangilinan J."/>
            <person name="Park H.-J."/>
            <person name="Ramirez L."/>
            <person name="Alfaro M."/>
            <person name="Sun H."/>
            <person name="Tritt A."/>
            <person name="Yoshinaga Y."/>
            <person name="Zwiers L.-H."/>
            <person name="Turgeon B."/>
            <person name="Goodwin S."/>
            <person name="Spatafora J."/>
            <person name="Crous P."/>
            <person name="Grigoriev I."/>
        </authorList>
    </citation>
    <scope>NUCLEOTIDE SEQUENCE</scope>
    <source>
        <strain evidence="1">ATCC 74209</strain>
    </source>
</reference>
<dbReference type="EMBL" id="ML994320">
    <property type="protein sequence ID" value="KAF2196806.1"/>
    <property type="molecule type" value="Genomic_DNA"/>
</dbReference>
<proteinExistence type="predicted"/>
<dbReference type="AlphaFoldDB" id="A0A9P4MN69"/>
<dbReference type="Proteomes" id="UP000799536">
    <property type="component" value="Unassembled WGS sequence"/>
</dbReference>
<organism evidence="1 2">
    <name type="scientific">Delitschia confertaspora ATCC 74209</name>
    <dbReference type="NCBI Taxonomy" id="1513339"/>
    <lineage>
        <taxon>Eukaryota</taxon>
        <taxon>Fungi</taxon>
        <taxon>Dikarya</taxon>
        <taxon>Ascomycota</taxon>
        <taxon>Pezizomycotina</taxon>
        <taxon>Dothideomycetes</taxon>
        <taxon>Pleosporomycetidae</taxon>
        <taxon>Pleosporales</taxon>
        <taxon>Delitschiaceae</taxon>
        <taxon>Delitschia</taxon>
    </lineage>
</organism>
<comment type="caution">
    <text evidence="1">The sequence shown here is derived from an EMBL/GenBank/DDBJ whole genome shotgun (WGS) entry which is preliminary data.</text>
</comment>
<evidence type="ECO:0000313" key="2">
    <source>
        <dbReference type="Proteomes" id="UP000799536"/>
    </source>
</evidence>
<gene>
    <name evidence="1" type="ORF">GQ43DRAFT_238100</name>
</gene>
<accession>A0A9P4MN69</accession>
<evidence type="ECO:0000313" key="1">
    <source>
        <dbReference type="EMBL" id="KAF2196806.1"/>
    </source>
</evidence>
<name>A0A9P4MN69_9PLEO</name>